<comment type="similarity">
    <text evidence="2">Belongs to the CDC37 family.</text>
</comment>
<dbReference type="InterPro" id="IPR038189">
    <property type="entry name" value="Cdc37_Hsp90-bd_sf"/>
</dbReference>
<dbReference type="Pfam" id="PF08564">
    <property type="entry name" value="CDC37_C"/>
    <property type="match status" value="1"/>
</dbReference>
<feature type="region of interest" description="Disordered" evidence="7">
    <location>
        <begin position="345"/>
        <end position="389"/>
    </location>
</feature>
<dbReference type="GeneID" id="16074998"/>
<dbReference type="PANTHER" id="PTHR12800">
    <property type="entry name" value="CDC37-RELATED"/>
    <property type="match status" value="1"/>
</dbReference>
<evidence type="ECO:0000256" key="4">
    <source>
        <dbReference type="ARBA" id="ARBA00023186"/>
    </source>
</evidence>
<dbReference type="InterPro" id="IPR013855">
    <property type="entry name" value="Cdc37_N_dom"/>
</dbReference>
<dbReference type="InParanoid" id="F2U884"/>
<dbReference type="OMA" id="AEQCIII"/>
<evidence type="ECO:0000256" key="5">
    <source>
        <dbReference type="ARBA" id="ARBA00031396"/>
    </source>
</evidence>
<dbReference type="SUPFAM" id="SSF101391">
    <property type="entry name" value="Hsp90 co-chaperone CDC37"/>
    <property type="match status" value="1"/>
</dbReference>
<dbReference type="Pfam" id="PF08565">
    <property type="entry name" value="CDC37_M"/>
    <property type="match status" value="1"/>
</dbReference>
<dbReference type="GO" id="GO:0005737">
    <property type="term" value="C:cytoplasm"/>
    <property type="evidence" value="ECO:0007669"/>
    <property type="project" value="UniProtKB-SubCell"/>
</dbReference>
<evidence type="ECO:0000256" key="2">
    <source>
        <dbReference type="ARBA" id="ARBA00006222"/>
    </source>
</evidence>
<evidence type="ECO:0000256" key="6">
    <source>
        <dbReference type="SAM" id="Coils"/>
    </source>
</evidence>
<feature type="domain" description="Cdc37 C-terminal" evidence="8">
    <location>
        <begin position="290"/>
        <end position="384"/>
    </location>
</feature>
<name>F2U884_SALR5</name>
<dbReference type="Proteomes" id="UP000007799">
    <property type="component" value="Unassembled WGS sequence"/>
</dbReference>
<feature type="coiled-coil region" evidence="6">
    <location>
        <begin position="265"/>
        <end position="292"/>
    </location>
</feature>
<evidence type="ECO:0000313" key="12">
    <source>
        <dbReference type="Proteomes" id="UP000007799"/>
    </source>
</evidence>
<keyword evidence="6" id="KW-0175">Coiled coil</keyword>
<dbReference type="OrthoDB" id="440202at2759"/>
<evidence type="ECO:0000256" key="3">
    <source>
        <dbReference type="ARBA" id="ARBA00022490"/>
    </source>
</evidence>
<dbReference type="STRING" id="946362.F2U884"/>
<dbReference type="GO" id="GO:0019901">
    <property type="term" value="F:protein kinase binding"/>
    <property type="evidence" value="ECO:0007669"/>
    <property type="project" value="InterPro"/>
</dbReference>
<dbReference type="InterPro" id="IPR013874">
    <property type="entry name" value="Cdc37_Hsp90-bd"/>
</dbReference>
<dbReference type="InterPro" id="IPR004918">
    <property type="entry name" value="Cdc37"/>
</dbReference>
<dbReference type="eggNOG" id="KOG2260">
    <property type="taxonomic scope" value="Eukaryota"/>
</dbReference>
<keyword evidence="12" id="KW-1185">Reference proteome</keyword>
<organism evidence="12">
    <name type="scientific">Salpingoeca rosetta (strain ATCC 50818 / BSB-021)</name>
    <dbReference type="NCBI Taxonomy" id="946362"/>
    <lineage>
        <taxon>Eukaryota</taxon>
        <taxon>Choanoflagellata</taxon>
        <taxon>Craspedida</taxon>
        <taxon>Salpingoecidae</taxon>
        <taxon>Salpingoeca</taxon>
    </lineage>
</organism>
<gene>
    <name evidence="11" type="ORF">PTSG_04328</name>
</gene>
<protein>
    <recommendedName>
        <fullName evidence="5">Hsp90 chaperone protein kinase-targeting subunit</fullName>
    </recommendedName>
</protein>
<accession>F2U884</accession>
<evidence type="ECO:0000256" key="7">
    <source>
        <dbReference type="SAM" id="MobiDB-lite"/>
    </source>
</evidence>
<feature type="region of interest" description="Disordered" evidence="7">
    <location>
        <begin position="38"/>
        <end position="58"/>
    </location>
</feature>
<dbReference type="PANTHER" id="PTHR12800:SF4">
    <property type="entry name" value="HSP90 CO-CHAPERONE CDC37"/>
    <property type="match status" value="1"/>
</dbReference>
<dbReference type="GO" id="GO:0051087">
    <property type="term" value="F:protein-folding chaperone binding"/>
    <property type="evidence" value="ECO:0007669"/>
    <property type="project" value="TreeGrafter"/>
</dbReference>
<dbReference type="GO" id="GO:0051082">
    <property type="term" value="F:unfolded protein binding"/>
    <property type="evidence" value="ECO:0007669"/>
    <property type="project" value="TreeGrafter"/>
</dbReference>
<dbReference type="GO" id="GO:0050821">
    <property type="term" value="P:protein stabilization"/>
    <property type="evidence" value="ECO:0007669"/>
    <property type="project" value="TreeGrafter"/>
</dbReference>
<dbReference type="RefSeq" id="XP_004994415.1">
    <property type="nucleotide sequence ID" value="XM_004994358.1"/>
</dbReference>
<feature type="domain" description="Cdc37 Hsp90 binding" evidence="9">
    <location>
        <begin position="125"/>
        <end position="286"/>
    </location>
</feature>
<dbReference type="KEGG" id="sre:PTSG_04328"/>
<dbReference type="EMBL" id="GL832964">
    <property type="protein sequence ID" value="EGD72592.1"/>
    <property type="molecule type" value="Genomic_DNA"/>
</dbReference>
<dbReference type="GO" id="GO:0031072">
    <property type="term" value="F:heat shock protein binding"/>
    <property type="evidence" value="ECO:0007669"/>
    <property type="project" value="TreeGrafter"/>
</dbReference>
<keyword evidence="4" id="KW-0143">Chaperone</keyword>
<feature type="compositionally biased region" description="Acidic residues" evidence="7">
    <location>
        <begin position="361"/>
        <end position="381"/>
    </location>
</feature>
<comment type="subcellular location">
    <subcellularLocation>
        <location evidence="1">Cytoplasm</location>
    </subcellularLocation>
</comment>
<dbReference type="GO" id="GO:0006457">
    <property type="term" value="P:protein folding"/>
    <property type="evidence" value="ECO:0007669"/>
    <property type="project" value="TreeGrafter"/>
</dbReference>
<dbReference type="SMART" id="SM01069">
    <property type="entry name" value="CDC37_C"/>
    <property type="match status" value="1"/>
</dbReference>
<dbReference type="AlphaFoldDB" id="F2U884"/>
<dbReference type="FunCoup" id="F2U884">
    <property type="interactions" value="1093"/>
</dbReference>
<reference evidence="11" key="1">
    <citation type="submission" date="2009-08" db="EMBL/GenBank/DDBJ databases">
        <title>Annotation of Salpingoeca rosetta.</title>
        <authorList>
            <consortium name="The Broad Institute Genome Sequencing Platform"/>
            <person name="Russ C."/>
            <person name="Cuomo C."/>
            <person name="Burger G."/>
            <person name="Gray M.W."/>
            <person name="Holland P.W.H."/>
            <person name="King N."/>
            <person name="Lang F.B.F."/>
            <person name="Roger A.J."/>
            <person name="Ruiz-Trillo I."/>
            <person name="Young S.K."/>
            <person name="Zeng Q."/>
            <person name="Gargeya S."/>
            <person name="Alvarado L."/>
            <person name="Berlin A."/>
            <person name="Chapman S.B."/>
            <person name="Chen Z."/>
            <person name="Freedman E."/>
            <person name="Gellesch M."/>
            <person name="Goldberg J."/>
            <person name="Griggs A."/>
            <person name="Gujja S."/>
            <person name="Heilman E."/>
            <person name="Heiman D."/>
            <person name="Howarth C."/>
            <person name="Mehta T."/>
            <person name="Neiman D."/>
            <person name="Pearson M."/>
            <person name="Roberts A."/>
            <person name="Saif S."/>
            <person name="Shea T."/>
            <person name="Shenoy N."/>
            <person name="Sisk P."/>
            <person name="Stolte C."/>
            <person name="Sykes S."/>
            <person name="White J."/>
            <person name="Yandava C."/>
            <person name="Haas B."/>
            <person name="Nusbaum C."/>
            <person name="Birren B."/>
        </authorList>
    </citation>
    <scope>NUCLEOTIDE SEQUENCE [LARGE SCALE GENOMIC DNA]</scope>
    <source>
        <strain evidence="11">ATCC 50818</strain>
    </source>
</reference>
<evidence type="ECO:0000259" key="9">
    <source>
        <dbReference type="SMART" id="SM01070"/>
    </source>
</evidence>
<proteinExistence type="inferred from homology"/>
<sequence length="389" mass="44579">MSRIDYSKWDHIEISDDEDDTHPNVDTASLFKWRHEARVQRNEEKKKERAKKEAEKKIRAQQIDMLRARKAKLEEEGTLDAKEQLEKVNAELEKLEQYHKDYLKKEAELERFEREHPTWDVDNISKEKHDRTIINPSKKEAPKKEETEEEKVETMSEWFKKNGKKAQKFAHISKQADAHKFLAENLSLVCEHLASYLVIYCVDLAVDPETEADVPVCARQTIMIQYILELAKTLKRDPRECVNAFFARLATADPQYKAAFDDEVAALIARVKKRAQERVAEAQEEMKKQRLGPGGLDPYEVLDSLPAKIKEAFETQNTPMLKEGFAELSPEDAAYHYKRVVDSGLWVPAPGSDLTDAKGDGDDDGADDDGADADDEEEAEADEKTTKDN</sequence>
<evidence type="ECO:0000259" key="8">
    <source>
        <dbReference type="SMART" id="SM01069"/>
    </source>
</evidence>
<evidence type="ECO:0000256" key="1">
    <source>
        <dbReference type="ARBA" id="ARBA00004496"/>
    </source>
</evidence>
<dbReference type="Gene3D" id="1.20.58.610">
    <property type="entry name" value="Cdc37, Hsp90 binding domain"/>
    <property type="match status" value="1"/>
</dbReference>
<dbReference type="SMART" id="SM01070">
    <property type="entry name" value="CDC37_M"/>
    <property type="match status" value="1"/>
</dbReference>
<dbReference type="Pfam" id="PF03234">
    <property type="entry name" value="CDC37_N"/>
    <property type="match status" value="1"/>
</dbReference>
<dbReference type="FunFam" id="1.20.58.610:FF:000001">
    <property type="entry name" value="Hsp90 co-chaperone Cdc37-like 1"/>
    <property type="match status" value="1"/>
</dbReference>
<dbReference type="SMART" id="SM01071">
    <property type="entry name" value="CDC37_N"/>
    <property type="match status" value="1"/>
</dbReference>
<dbReference type="Gene3D" id="6.10.140.250">
    <property type="match status" value="1"/>
</dbReference>
<dbReference type="InterPro" id="IPR013873">
    <property type="entry name" value="Cdc37_C"/>
</dbReference>
<evidence type="ECO:0000259" key="10">
    <source>
        <dbReference type="SMART" id="SM01071"/>
    </source>
</evidence>
<feature type="domain" description="Cdc37 N-terminal" evidence="10">
    <location>
        <begin position="3"/>
        <end position="132"/>
    </location>
</feature>
<evidence type="ECO:0000313" key="11">
    <source>
        <dbReference type="EMBL" id="EGD72592.1"/>
    </source>
</evidence>
<keyword evidence="3" id="KW-0963">Cytoplasm</keyword>